<dbReference type="GeneID" id="60696274"/>
<evidence type="ECO:0000313" key="2">
    <source>
        <dbReference type="Proteomes" id="UP000363590"/>
    </source>
</evidence>
<dbReference type="Proteomes" id="UP000363590">
    <property type="component" value="Chromosome"/>
</dbReference>
<dbReference type="AlphaFoldDB" id="A0A5P9XR16"/>
<dbReference type="RefSeq" id="WP_153940742.1">
    <property type="nucleotide sequence ID" value="NZ_CP045571.1"/>
</dbReference>
<reference evidence="1 2" key="1">
    <citation type="submission" date="2019-10" db="EMBL/GenBank/DDBJ databases">
        <authorList>
            <person name="Wang R."/>
        </authorList>
    </citation>
    <scope>NUCLEOTIDE SEQUENCE [LARGE SCALE GENOMIC DNA]</scope>
    <source>
        <strain evidence="1 2">ATCC 19377</strain>
    </source>
</reference>
<organism evidence="1 2">
    <name type="scientific">Acidithiobacillus thiooxidans ATCC 19377</name>
    <dbReference type="NCBI Taxonomy" id="637390"/>
    <lineage>
        <taxon>Bacteria</taxon>
        <taxon>Pseudomonadati</taxon>
        <taxon>Pseudomonadota</taxon>
        <taxon>Acidithiobacillia</taxon>
        <taxon>Acidithiobacillales</taxon>
        <taxon>Acidithiobacillaceae</taxon>
        <taxon>Acidithiobacillus</taxon>
    </lineage>
</organism>
<accession>A0A5P9XR16</accession>
<dbReference type="EMBL" id="CP045571">
    <property type="protein sequence ID" value="QFX96228.1"/>
    <property type="molecule type" value="Genomic_DNA"/>
</dbReference>
<evidence type="ECO:0000313" key="1">
    <source>
        <dbReference type="EMBL" id="QFX96228.1"/>
    </source>
</evidence>
<name>A0A5P9XR16_ACITH</name>
<sequence length="329" mass="37955">MSTTYTCKRQANVFLNKDGERIFIMNEVTYDSNVFPHTPRIHVFHIGDLKSTMEKIFSYAADVEGGMLASPNGRLTPEGYIKSWIECIKRPYFYDPEQPLDFEFYRLYPGIKRGFIEAVEERGTPKTVLNHYDLAIKFHAYSSIPKTFSNDGYPYVGESTITGYMPNKCHETPPPHPTHFIRLDDKYEPYYIQMDENGVGISAPVWPYRAIGHYIESLYEQEFSHPGSYKACITSFRDFLKTLPETNPGNVLCVVKPIESSDDEYMAKRKRELIDEYGNGSFDLESVPSDKRYYIFNGPVRFTLKDTSDWMAHGYGSSQPVQVQESLFL</sequence>
<proteinExistence type="predicted"/>
<dbReference type="KEGG" id="atx:GCD22_01964"/>
<gene>
    <name evidence="1" type="ORF">GCD22_01964</name>
</gene>
<protein>
    <submittedName>
        <fullName evidence="1">Uncharacterized protein</fullName>
    </submittedName>
</protein>